<dbReference type="Proteomes" id="UP000197290">
    <property type="component" value="Unassembled WGS sequence"/>
</dbReference>
<dbReference type="OrthoDB" id="163232at2"/>
<keyword evidence="3" id="KW-1185">Reference proteome</keyword>
<dbReference type="RefSeq" id="WP_088365772.1">
    <property type="nucleotide sequence ID" value="NZ_NBBI01000001.1"/>
</dbReference>
<dbReference type="EMBL" id="NBBI01000001">
    <property type="protein sequence ID" value="OWK33534.1"/>
    <property type="molecule type" value="Genomic_DNA"/>
</dbReference>
<protein>
    <recommendedName>
        <fullName evidence="1">DUF4214 domain-containing protein</fullName>
    </recommendedName>
</protein>
<name>A0A245ZUW7_9SPHN</name>
<sequence>MSRPFKREAEGSVAKALSYGASDAQALVDVCYHAVLGRAPDPAGLTAYCGMIHDRPDRETLIAMVRSIAMSEEARDYREHHLSAQERSAAR</sequence>
<comment type="caution">
    <text evidence="2">The sequence shown here is derived from an EMBL/GenBank/DDBJ whole genome shotgun (WGS) entry which is preliminary data.</text>
</comment>
<dbReference type="Pfam" id="PF13946">
    <property type="entry name" value="DUF4214"/>
    <property type="match status" value="1"/>
</dbReference>
<dbReference type="InterPro" id="IPR025282">
    <property type="entry name" value="DUF4214"/>
</dbReference>
<proteinExistence type="predicted"/>
<evidence type="ECO:0000313" key="3">
    <source>
        <dbReference type="Proteomes" id="UP000197290"/>
    </source>
</evidence>
<gene>
    <name evidence="2" type="ORF">SPDO_04130</name>
</gene>
<evidence type="ECO:0000259" key="1">
    <source>
        <dbReference type="Pfam" id="PF13946"/>
    </source>
</evidence>
<accession>A0A245ZUW7</accession>
<feature type="domain" description="DUF4214" evidence="1">
    <location>
        <begin position="18"/>
        <end position="67"/>
    </location>
</feature>
<evidence type="ECO:0000313" key="2">
    <source>
        <dbReference type="EMBL" id="OWK33534.1"/>
    </source>
</evidence>
<dbReference type="AlphaFoldDB" id="A0A245ZUW7"/>
<organism evidence="2 3">
    <name type="scientific">Sphingomonas dokdonensis</name>
    <dbReference type="NCBI Taxonomy" id="344880"/>
    <lineage>
        <taxon>Bacteria</taxon>
        <taxon>Pseudomonadati</taxon>
        <taxon>Pseudomonadota</taxon>
        <taxon>Alphaproteobacteria</taxon>
        <taxon>Sphingomonadales</taxon>
        <taxon>Sphingomonadaceae</taxon>
        <taxon>Sphingomonas</taxon>
    </lineage>
</organism>
<reference evidence="2 3" key="1">
    <citation type="submission" date="2017-03" db="EMBL/GenBank/DDBJ databases">
        <title>Genome sequence of Sphingomonas dokdonensis DSM 21029.</title>
        <authorList>
            <person name="Poehlein A."/>
            <person name="Wuebbeler J.H."/>
            <person name="Steinbuechel A."/>
            <person name="Daniel R."/>
        </authorList>
    </citation>
    <scope>NUCLEOTIDE SEQUENCE [LARGE SCALE GENOMIC DNA]</scope>
    <source>
        <strain evidence="2 3">DSM 21029</strain>
    </source>
</reference>